<evidence type="ECO:0000313" key="5">
    <source>
        <dbReference type="EMBL" id="MBI4596626.1"/>
    </source>
</evidence>
<dbReference type="PANTHER" id="PTHR42781">
    <property type="entry name" value="SPERMIDINE/PUTRESCINE IMPORT ATP-BINDING PROTEIN POTA"/>
    <property type="match status" value="1"/>
</dbReference>
<organism evidence="5 6">
    <name type="scientific">Tectimicrobiota bacterium</name>
    <dbReference type="NCBI Taxonomy" id="2528274"/>
    <lineage>
        <taxon>Bacteria</taxon>
        <taxon>Pseudomonadati</taxon>
        <taxon>Nitrospinota/Tectimicrobiota group</taxon>
        <taxon>Candidatus Tectimicrobiota</taxon>
    </lineage>
</organism>
<dbReference type="InterPro" id="IPR008995">
    <property type="entry name" value="Mo/tungstate-bd_C_term_dom"/>
</dbReference>
<dbReference type="AlphaFoldDB" id="A0A933LRQ4"/>
<dbReference type="Gene3D" id="2.40.50.100">
    <property type="match status" value="1"/>
</dbReference>
<dbReference type="InterPro" id="IPR017871">
    <property type="entry name" value="ABC_transporter-like_CS"/>
</dbReference>
<dbReference type="GO" id="GO:0005524">
    <property type="term" value="F:ATP binding"/>
    <property type="evidence" value="ECO:0007669"/>
    <property type="project" value="UniProtKB-KW"/>
</dbReference>
<dbReference type="InterPro" id="IPR050093">
    <property type="entry name" value="ABC_SmlMolc_Importer"/>
</dbReference>
<keyword evidence="2" id="KW-0547">Nucleotide-binding</keyword>
<evidence type="ECO:0000256" key="3">
    <source>
        <dbReference type="ARBA" id="ARBA00022840"/>
    </source>
</evidence>
<accession>A0A933LRQ4</accession>
<dbReference type="PROSITE" id="PS50893">
    <property type="entry name" value="ABC_TRANSPORTER_2"/>
    <property type="match status" value="1"/>
</dbReference>
<feature type="domain" description="ABC transporter" evidence="4">
    <location>
        <begin position="1"/>
        <end position="240"/>
    </location>
</feature>
<gene>
    <name evidence="5" type="ORF">HY730_09685</name>
</gene>
<evidence type="ECO:0000313" key="6">
    <source>
        <dbReference type="Proteomes" id="UP000772181"/>
    </source>
</evidence>
<dbReference type="Pfam" id="PF00005">
    <property type="entry name" value="ABC_tran"/>
    <property type="match status" value="1"/>
</dbReference>
<dbReference type="EMBL" id="JACQWF010000419">
    <property type="protein sequence ID" value="MBI4596626.1"/>
    <property type="molecule type" value="Genomic_DNA"/>
</dbReference>
<dbReference type="Gene3D" id="3.40.50.300">
    <property type="entry name" value="P-loop containing nucleotide triphosphate hydrolases"/>
    <property type="match status" value="1"/>
</dbReference>
<evidence type="ECO:0000256" key="2">
    <source>
        <dbReference type="ARBA" id="ARBA00022741"/>
    </source>
</evidence>
<keyword evidence="1" id="KW-0813">Transport</keyword>
<sequence length="374" mass="41848">MVDKGLPNELIFNIRAAFSGFSLEANWQAGAEIIILAGPSGSGKTLTLHMIAGLFKPNSGFIKVGNDIYYDSTRSISLTPQERCVGYVFQDYALFPHMTVGRNITYALRGKTLRESQRATEEMLDFLRIKEIEKCYPKEISGGQKQRVALARALVRKPHILLLDEPFAALDLQIRSILQEGIREIQNLFPIPIVLVTHDLVDAYALADKLVVYIQGRCHQVGPPEEVFSAPKTVEVARFVGTQNINEGEIQQIDQGNGLVYFSSKGHVFEAFGRQEHDLHPGKRIFWCIRPERIMILKKGRPIKDSLKENILEGNLISLTPKGASFLLDFIEKEKGLALRVEVPEHIVGKLNLGIGTEIRVSLKRSGIHFIPAL</sequence>
<evidence type="ECO:0000256" key="1">
    <source>
        <dbReference type="ARBA" id="ARBA00022448"/>
    </source>
</evidence>
<dbReference type="InterPro" id="IPR003593">
    <property type="entry name" value="AAA+_ATPase"/>
</dbReference>
<dbReference type="SMART" id="SM00382">
    <property type="entry name" value="AAA"/>
    <property type="match status" value="1"/>
</dbReference>
<evidence type="ECO:0000259" key="4">
    <source>
        <dbReference type="PROSITE" id="PS50893"/>
    </source>
</evidence>
<protein>
    <submittedName>
        <fullName evidence="5">ABC transporter ATP-binding protein</fullName>
    </submittedName>
</protein>
<reference evidence="5" key="1">
    <citation type="submission" date="2020-07" db="EMBL/GenBank/DDBJ databases">
        <title>Huge and variable diversity of episymbiotic CPR bacteria and DPANN archaea in groundwater ecosystems.</title>
        <authorList>
            <person name="He C.Y."/>
            <person name="Keren R."/>
            <person name="Whittaker M."/>
            <person name="Farag I.F."/>
            <person name="Doudna J."/>
            <person name="Cate J.H.D."/>
            <person name="Banfield J.F."/>
        </authorList>
    </citation>
    <scope>NUCLEOTIDE SEQUENCE</scope>
    <source>
        <strain evidence="5">NC_groundwater_1482_Ag_S-0.65um_47_24</strain>
    </source>
</reference>
<name>A0A933LRQ4_UNCTE</name>
<keyword evidence="3 5" id="KW-0067">ATP-binding</keyword>
<comment type="caution">
    <text evidence="5">The sequence shown here is derived from an EMBL/GenBank/DDBJ whole genome shotgun (WGS) entry which is preliminary data.</text>
</comment>
<dbReference type="SUPFAM" id="SSF50331">
    <property type="entry name" value="MOP-like"/>
    <property type="match status" value="1"/>
</dbReference>
<dbReference type="SUPFAM" id="SSF52540">
    <property type="entry name" value="P-loop containing nucleoside triphosphate hydrolases"/>
    <property type="match status" value="1"/>
</dbReference>
<dbReference type="GO" id="GO:0016887">
    <property type="term" value="F:ATP hydrolysis activity"/>
    <property type="evidence" value="ECO:0007669"/>
    <property type="project" value="InterPro"/>
</dbReference>
<proteinExistence type="predicted"/>
<dbReference type="InterPro" id="IPR003439">
    <property type="entry name" value="ABC_transporter-like_ATP-bd"/>
</dbReference>
<dbReference type="InterPro" id="IPR027417">
    <property type="entry name" value="P-loop_NTPase"/>
</dbReference>
<dbReference type="PANTHER" id="PTHR42781:SF4">
    <property type="entry name" value="SPERMIDINE_PUTRESCINE IMPORT ATP-BINDING PROTEIN POTA"/>
    <property type="match status" value="1"/>
</dbReference>
<dbReference type="Proteomes" id="UP000772181">
    <property type="component" value="Unassembled WGS sequence"/>
</dbReference>
<dbReference type="PROSITE" id="PS00211">
    <property type="entry name" value="ABC_TRANSPORTER_1"/>
    <property type="match status" value="1"/>
</dbReference>